<evidence type="ECO:0000256" key="1">
    <source>
        <dbReference type="SAM" id="MobiDB-lite"/>
    </source>
</evidence>
<keyword evidence="2" id="KW-0812">Transmembrane</keyword>
<feature type="transmembrane region" description="Helical" evidence="2">
    <location>
        <begin position="6"/>
        <end position="23"/>
    </location>
</feature>
<sequence length="112" mass="12398">MPRKLTTTVAIAGLLLIFAVGIMRQRRIKRNNLAYVNNNIGMQGAQYGGPPGYYQAQGYNPQYPQYPPATHNGWDPRTGFAPPYQSQQPPQYTPPMGPPPVVSDKTRPLSQA</sequence>
<accession>A0A4Y9Y8P2</accession>
<name>A0A4Y9Y8P2_9APHY</name>
<keyword evidence="2" id="KW-1133">Transmembrane helix</keyword>
<dbReference type="RefSeq" id="XP_047782002.1">
    <property type="nucleotide sequence ID" value="XM_047927052.1"/>
</dbReference>
<keyword evidence="6" id="KW-1185">Reference proteome</keyword>
<evidence type="ECO:0000256" key="2">
    <source>
        <dbReference type="SAM" id="Phobius"/>
    </source>
</evidence>
<dbReference type="Proteomes" id="UP000814176">
    <property type="component" value="Unassembled WGS sequence"/>
</dbReference>
<evidence type="ECO:0000313" key="6">
    <source>
        <dbReference type="Proteomes" id="UP000814176"/>
    </source>
</evidence>
<dbReference type="EMBL" id="JADCUA010000004">
    <property type="protein sequence ID" value="KAH9840536.1"/>
    <property type="molecule type" value="Genomic_DNA"/>
</dbReference>
<dbReference type="GeneID" id="72007784"/>
<evidence type="ECO:0000313" key="5">
    <source>
        <dbReference type="Proteomes" id="UP000298390"/>
    </source>
</evidence>
<proteinExistence type="predicted"/>
<comment type="caution">
    <text evidence="4">The sequence shown here is derived from an EMBL/GenBank/DDBJ whole genome shotgun (WGS) entry which is preliminary data.</text>
</comment>
<dbReference type="AlphaFoldDB" id="A0A4Y9Y8P2"/>
<evidence type="ECO:0000313" key="3">
    <source>
        <dbReference type="EMBL" id="KAH9840536.1"/>
    </source>
</evidence>
<feature type="compositionally biased region" description="Pro residues" evidence="1">
    <location>
        <begin position="91"/>
        <end position="101"/>
    </location>
</feature>
<gene>
    <name evidence="3" type="ORF">C8Q71DRAFT_854425</name>
    <name evidence="4" type="ORF">EVJ58_g6805</name>
</gene>
<dbReference type="OrthoDB" id="2802536at2759"/>
<dbReference type="Proteomes" id="UP000298390">
    <property type="component" value="Unassembled WGS sequence"/>
</dbReference>
<evidence type="ECO:0000313" key="4">
    <source>
        <dbReference type="EMBL" id="TFY57801.1"/>
    </source>
</evidence>
<dbReference type="STRING" id="34475.A0A4Y9Y8P2"/>
<reference evidence="4 5" key="1">
    <citation type="submission" date="2019-01" db="EMBL/GenBank/DDBJ databases">
        <title>Genome sequencing of the rare red list fungi Fomitopsis rosea.</title>
        <authorList>
            <person name="Buettner E."/>
            <person name="Kellner H."/>
        </authorList>
    </citation>
    <scope>NUCLEOTIDE SEQUENCE [LARGE SCALE GENOMIC DNA]</scope>
    <source>
        <strain evidence="4 5">DSM 105464</strain>
    </source>
</reference>
<feature type="region of interest" description="Disordered" evidence="1">
    <location>
        <begin position="59"/>
        <end position="112"/>
    </location>
</feature>
<dbReference type="EMBL" id="SEKV01000402">
    <property type="protein sequence ID" value="TFY57801.1"/>
    <property type="molecule type" value="Genomic_DNA"/>
</dbReference>
<organism evidence="4 5">
    <name type="scientific">Rhodofomes roseus</name>
    <dbReference type="NCBI Taxonomy" id="34475"/>
    <lineage>
        <taxon>Eukaryota</taxon>
        <taxon>Fungi</taxon>
        <taxon>Dikarya</taxon>
        <taxon>Basidiomycota</taxon>
        <taxon>Agaricomycotina</taxon>
        <taxon>Agaricomycetes</taxon>
        <taxon>Polyporales</taxon>
        <taxon>Rhodofomes</taxon>
    </lineage>
</organism>
<keyword evidence="2" id="KW-0472">Membrane</keyword>
<reference evidence="3 6" key="2">
    <citation type="journal article" date="2021" name="Environ. Microbiol.">
        <title>Gene family expansions and transcriptome signatures uncover fungal adaptations to wood decay.</title>
        <authorList>
            <person name="Hage H."/>
            <person name="Miyauchi S."/>
            <person name="Viragh M."/>
            <person name="Drula E."/>
            <person name="Min B."/>
            <person name="Chaduli D."/>
            <person name="Navarro D."/>
            <person name="Favel A."/>
            <person name="Norest M."/>
            <person name="Lesage-Meessen L."/>
            <person name="Balint B."/>
            <person name="Merenyi Z."/>
            <person name="de Eugenio L."/>
            <person name="Morin E."/>
            <person name="Martinez A.T."/>
            <person name="Baldrian P."/>
            <person name="Stursova M."/>
            <person name="Martinez M.J."/>
            <person name="Novotny C."/>
            <person name="Magnuson J.K."/>
            <person name="Spatafora J.W."/>
            <person name="Maurice S."/>
            <person name="Pangilinan J."/>
            <person name="Andreopoulos W."/>
            <person name="LaButti K."/>
            <person name="Hundley H."/>
            <person name="Na H."/>
            <person name="Kuo A."/>
            <person name="Barry K."/>
            <person name="Lipzen A."/>
            <person name="Henrissat B."/>
            <person name="Riley R."/>
            <person name="Ahrendt S."/>
            <person name="Nagy L.G."/>
            <person name="Grigoriev I.V."/>
            <person name="Martin F."/>
            <person name="Rosso M.N."/>
        </authorList>
    </citation>
    <scope>NUCLEOTIDE SEQUENCE [LARGE SCALE GENOMIC DNA]</scope>
    <source>
        <strain evidence="3 6">CIRM-BRFM 1785</strain>
    </source>
</reference>
<protein>
    <submittedName>
        <fullName evidence="4">Uncharacterized protein</fullName>
    </submittedName>
</protein>